<evidence type="ECO:0000313" key="8">
    <source>
        <dbReference type="EnsemblMetazoa" id="AALFPA23_022478.P33379"/>
    </source>
</evidence>
<feature type="domain" description="C2H2-type" evidence="7">
    <location>
        <begin position="398"/>
        <end position="426"/>
    </location>
</feature>
<dbReference type="GeneID" id="109404715"/>
<evidence type="ECO:0000256" key="1">
    <source>
        <dbReference type="ARBA" id="ARBA00022723"/>
    </source>
</evidence>
<reference evidence="9" key="1">
    <citation type="journal article" date="2015" name="Proc. Natl. Acad. Sci. U.S.A.">
        <title>Genome sequence of the Asian Tiger mosquito, Aedes albopictus, reveals insights into its biology, genetics, and evolution.</title>
        <authorList>
            <person name="Chen X.G."/>
            <person name="Jiang X."/>
            <person name="Gu J."/>
            <person name="Xu M."/>
            <person name="Wu Y."/>
            <person name="Deng Y."/>
            <person name="Zhang C."/>
            <person name="Bonizzoni M."/>
            <person name="Dermauw W."/>
            <person name="Vontas J."/>
            <person name="Armbruster P."/>
            <person name="Huang X."/>
            <person name="Yang Y."/>
            <person name="Zhang H."/>
            <person name="He W."/>
            <person name="Peng H."/>
            <person name="Liu Y."/>
            <person name="Wu K."/>
            <person name="Chen J."/>
            <person name="Lirakis M."/>
            <person name="Topalis P."/>
            <person name="Van Leeuwen T."/>
            <person name="Hall A.B."/>
            <person name="Jiang X."/>
            <person name="Thorpe C."/>
            <person name="Mueller R.L."/>
            <person name="Sun C."/>
            <person name="Waterhouse R.M."/>
            <person name="Yan G."/>
            <person name="Tu Z.J."/>
            <person name="Fang X."/>
            <person name="James A.A."/>
        </authorList>
    </citation>
    <scope>NUCLEOTIDE SEQUENCE [LARGE SCALE GENOMIC DNA]</scope>
    <source>
        <strain evidence="9">Foshan</strain>
    </source>
</reference>
<dbReference type="SMART" id="SM00355">
    <property type="entry name" value="ZnF_C2H2"/>
    <property type="match status" value="11"/>
</dbReference>
<dbReference type="Pfam" id="PF13894">
    <property type="entry name" value="zf-C2H2_4"/>
    <property type="match status" value="1"/>
</dbReference>
<feature type="domain" description="C2H2-type" evidence="7">
    <location>
        <begin position="597"/>
        <end position="620"/>
    </location>
</feature>
<dbReference type="Pfam" id="PF12874">
    <property type="entry name" value="zf-met"/>
    <property type="match status" value="3"/>
</dbReference>
<feature type="region of interest" description="Disordered" evidence="6">
    <location>
        <begin position="242"/>
        <end position="333"/>
    </location>
</feature>
<feature type="compositionally biased region" description="Basic and acidic residues" evidence="6">
    <location>
        <begin position="625"/>
        <end position="639"/>
    </location>
</feature>
<feature type="domain" description="C2H2-type" evidence="7">
    <location>
        <begin position="484"/>
        <end position="511"/>
    </location>
</feature>
<evidence type="ECO:0000259" key="7">
    <source>
        <dbReference type="PROSITE" id="PS50157"/>
    </source>
</evidence>
<reference evidence="8" key="2">
    <citation type="submission" date="2025-05" db="UniProtKB">
        <authorList>
            <consortium name="EnsemblMetazoa"/>
        </authorList>
    </citation>
    <scope>IDENTIFICATION</scope>
    <source>
        <strain evidence="8">Foshan</strain>
    </source>
</reference>
<dbReference type="RefSeq" id="XP_029733287.2">
    <property type="nucleotide sequence ID" value="XM_029877427.2"/>
</dbReference>
<keyword evidence="3 5" id="KW-0863">Zinc-finger</keyword>
<evidence type="ECO:0000256" key="4">
    <source>
        <dbReference type="ARBA" id="ARBA00022833"/>
    </source>
</evidence>
<keyword evidence="9" id="KW-1185">Reference proteome</keyword>
<dbReference type="SUPFAM" id="SSF57667">
    <property type="entry name" value="beta-beta-alpha zinc fingers"/>
    <property type="match status" value="5"/>
</dbReference>
<keyword evidence="1" id="KW-0479">Metal-binding</keyword>
<dbReference type="PROSITE" id="PS00028">
    <property type="entry name" value="ZINC_FINGER_C2H2_1"/>
    <property type="match status" value="8"/>
</dbReference>
<evidence type="ECO:0000313" key="9">
    <source>
        <dbReference type="Proteomes" id="UP000069940"/>
    </source>
</evidence>
<feature type="compositionally biased region" description="Acidic residues" evidence="6">
    <location>
        <begin position="269"/>
        <end position="298"/>
    </location>
</feature>
<evidence type="ECO:0000256" key="2">
    <source>
        <dbReference type="ARBA" id="ARBA00022737"/>
    </source>
</evidence>
<evidence type="ECO:0000256" key="6">
    <source>
        <dbReference type="SAM" id="MobiDB-lite"/>
    </source>
</evidence>
<dbReference type="InterPro" id="IPR012934">
    <property type="entry name" value="Znf_AD"/>
</dbReference>
<organism evidence="8 9">
    <name type="scientific">Aedes albopictus</name>
    <name type="common">Asian tiger mosquito</name>
    <name type="synonym">Stegomyia albopicta</name>
    <dbReference type="NCBI Taxonomy" id="7160"/>
    <lineage>
        <taxon>Eukaryota</taxon>
        <taxon>Metazoa</taxon>
        <taxon>Ecdysozoa</taxon>
        <taxon>Arthropoda</taxon>
        <taxon>Hexapoda</taxon>
        <taxon>Insecta</taxon>
        <taxon>Pterygota</taxon>
        <taxon>Neoptera</taxon>
        <taxon>Endopterygota</taxon>
        <taxon>Diptera</taxon>
        <taxon>Nematocera</taxon>
        <taxon>Culicoidea</taxon>
        <taxon>Culicidae</taxon>
        <taxon>Culicinae</taxon>
        <taxon>Aedini</taxon>
        <taxon>Aedes</taxon>
        <taxon>Stegomyia</taxon>
    </lineage>
</organism>
<accession>A0ABM1ZXB6</accession>
<feature type="domain" description="C2H2-type" evidence="7">
    <location>
        <begin position="429"/>
        <end position="456"/>
    </location>
</feature>
<protein>
    <recommendedName>
        <fullName evidence="7">C2H2-type domain-containing protein</fullName>
    </recommendedName>
</protein>
<dbReference type="SMART" id="SM00868">
    <property type="entry name" value="zf-AD"/>
    <property type="match status" value="1"/>
</dbReference>
<dbReference type="EnsemblMetazoa" id="AALFPA23_022478.R33379">
    <property type="protein sequence ID" value="AALFPA23_022478.P33379"/>
    <property type="gene ID" value="AALFPA23_022478"/>
</dbReference>
<proteinExistence type="predicted"/>
<name>A0ABM1ZXB6_AEDAL</name>
<feature type="domain" description="C2H2-type" evidence="7">
    <location>
        <begin position="222"/>
        <end position="245"/>
    </location>
</feature>
<dbReference type="InterPro" id="IPR013087">
    <property type="entry name" value="Znf_C2H2_type"/>
</dbReference>
<sequence length="645" mass="75041">MKEWRLLIENKMPDCLTCASSIDGDNQSFEIQSNNEIQNALCKHFWFDEAQYRKSTICCPCWNKIEDFHRFYCKVEELHSKQILPHVQLVEIKQENVQYDFASEQPDVFMKAEEYEPFGINVKTLEENYPTTKHASLSDIGESSKRPRLNKDILDAVQEYVSQNLPLHCDTCSVRCITFDDLQRHSLMQHAKKATVMCCNTKLTNSYRFVDHIRFHLDPNEFKCSPCSKQFGSREALNRHVRSHTLGPASDLEYPMSDTGKDESVDAVGVDDERSDGDQGDDEPDGDVDYESESDDSEESHNSENDKKVKIDGEPVAKTDDQHDSRKTSVADNEKMIAENVNLECDSCQKKFSSFAALQKHSTAEHNKPAYVFCCSSKFNQKQRLVDHILFHLDPSRFQCKLCHKNFCQTKSLQRHMIKKHSPEDAKTFQCTMCPKKFTRQTFLNTHLRYHNRRWRCELCDKKFMCEGTLKVHHKSIHTKELSYVCHVCARTFHIYASYRSHLETHDESAKKKPQKPRVQCQICNTWTQKMSHHMRLHSGPRTCEICGKECRHAIAYRYHMKGHQLGDFVCSVCGKSFKRDNTLKEHMASHTGDVLYSCDFCDRTFNSSANRASHRKKMHPQQWLEDKLKKQAARREQSSEVDQP</sequence>
<keyword evidence="4" id="KW-0862">Zinc</keyword>
<dbReference type="Pfam" id="PF00096">
    <property type="entry name" value="zf-C2H2"/>
    <property type="match status" value="3"/>
</dbReference>
<dbReference type="PROSITE" id="PS50157">
    <property type="entry name" value="ZINC_FINGER_C2H2_2"/>
    <property type="match status" value="8"/>
</dbReference>
<dbReference type="Proteomes" id="UP000069940">
    <property type="component" value="Unassembled WGS sequence"/>
</dbReference>
<feature type="domain" description="C2H2-type" evidence="7">
    <location>
        <begin position="455"/>
        <end position="483"/>
    </location>
</feature>
<dbReference type="Pfam" id="PF13912">
    <property type="entry name" value="zf-C2H2_6"/>
    <property type="match status" value="1"/>
</dbReference>
<dbReference type="PANTHER" id="PTHR24409">
    <property type="entry name" value="ZINC FINGER PROTEIN 142"/>
    <property type="match status" value="1"/>
</dbReference>
<dbReference type="Gene3D" id="3.40.1800.20">
    <property type="match status" value="1"/>
</dbReference>
<dbReference type="PANTHER" id="PTHR24409:SF295">
    <property type="entry name" value="AZ2-RELATED"/>
    <property type="match status" value="1"/>
</dbReference>
<dbReference type="InterPro" id="IPR036236">
    <property type="entry name" value="Znf_C2H2_sf"/>
</dbReference>
<feature type="region of interest" description="Disordered" evidence="6">
    <location>
        <begin position="612"/>
        <end position="645"/>
    </location>
</feature>
<feature type="domain" description="C2H2-type" evidence="7">
    <location>
        <begin position="343"/>
        <end position="371"/>
    </location>
</feature>
<dbReference type="Gene3D" id="3.30.160.60">
    <property type="entry name" value="Classic Zinc Finger"/>
    <property type="match status" value="6"/>
</dbReference>
<keyword evidence="2" id="KW-0677">Repeat</keyword>
<evidence type="ECO:0000256" key="5">
    <source>
        <dbReference type="PROSITE-ProRule" id="PRU00042"/>
    </source>
</evidence>
<evidence type="ECO:0000256" key="3">
    <source>
        <dbReference type="ARBA" id="ARBA00022771"/>
    </source>
</evidence>
<feature type="domain" description="C2H2-type" evidence="7">
    <location>
        <begin position="569"/>
        <end position="596"/>
    </location>
</feature>
<feature type="compositionally biased region" description="Basic and acidic residues" evidence="6">
    <location>
        <begin position="299"/>
        <end position="333"/>
    </location>
</feature>